<gene>
    <name evidence="1" type="primary">yqeC</name>
    <name evidence="1" type="ORF">DYH56_05905</name>
</gene>
<evidence type="ECO:0000313" key="2">
    <source>
        <dbReference type="Proteomes" id="UP000263486"/>
    </source>
</evidence>
<dbReference type="InterPro" id="IPR017587">
    <property type="entry name" value="YqeC"/>
</dbReference>
<name>A0ABX9KIC4_9FUSO</name>
<dbReference type="Proteomes" id="UP000263486">
    <property type="component" value="Unassembled WGS sequence"/>
</dbReference>
<keyword evidence="2" id="KW-1185">Reference proteome</keyword>
<dbReference type="Pfam" id="PF19842">
    <property type="entry name" value="YqeC"/>
    <property type="match status" value="1"/>
</dbReference>
<sequence length="227" mass="25550">MIDLNLKKGDVVSILGAGGKTTLLNYLSNKYSADNSVLMTTTTKIFTPLNYDYLYHDINFLDTESFTLKNSLYVVAPKYKGKLSSLPMADLEGLTKYFDYTFIEADGSRMKPLKGWSENEPVICGNTTITIGVIDLTQIGKPIDEEIVHRVELFCRLTGKKEGDILTIDDCVEIIIKKDGIFKNSKGKKIIFFSKVDLMENLKIIEEIKIKLYEKKFHGEIIAGGIL</sequence>
<dbReference type="NCBIfam" id="TIGR03172">
    <property type="entry name" value="selenium cofactor biosynthesis protein YqeC"/>
    <property type="match status" value="1"/>
</dbReference>
<protein>
    <submittedName>
        <fullName evidence="1">Selenium-dependent hydroxylase accessory protein YqeC</fullName>
    </submittedName>
</protein>
<organism evidence="1 2">
    <name type="scientific">Psychrilyobacter piezotolerans</name>
    <dbReference type="NCBI Taxonomy" id="2293438"/>
    <lineage>
        <taxon>Bacteria</taxon>
        <taxon>Fusobacteriati</taxon>
        <taxon>Fusobacteriota</taxon>
        <taxon>Fusobacteriia</taxon>
        <taxon>Fusobacteriales</taxon>
        <taxon>Fusobacteriaceae</taxon>
        <taxon>Psychrilyobacter</taxon>
    </lineage>
</organism>
<evidence type="ECO:0000313" key="1">
    <source>
        <dbReference type="EMBL" id="REI41676.1"/>
    </source>
</evidence>
<proteinExistence type="predicted"/>
<comment type="caution">
    <text evidence="1">The sequence shown here is derived from an EMBL/GenBank/DDBJ whole genome shotgun (WGS) entry which is preliminary data.</text>
</comment>
<dbReference type="RefSeq" id="WP_114641944.1">
    <property type="nucleotide sequence ID" value="NZ_JAACIO010000008.1"/>
</dbReference>
<dbReference type="EMBL" id="QUAJ01000008">
    <property type="protein sequence ID" value="REI41676.1"/>
    <property type="molecule type" value="Genomic_DNA"/>
</dbReference>
<accession>A0ABX9KIC4</accession>
<reference evidence="1 2" key="1">
    <citation type="submission" date="2018-08" db="EMBL/GenBank/DDBJ databases">
        <title>Draft genome sequence of Psychrilyobacter sp. strain SD5 isolated from Black Sea water.</title>
        <authorList>
            <person name="Yadav S."/>
            <person name="Villanueva L."/>
            <person name="Damste J.S.S."/>
        </authorList>
    </citation>
    <scope>NUCLEOTIDE SEQUENCE [LARGE SCALE GENOMIC DNA]</scope>
    <source>
        <strain evidence="1 2">SD5</strain>
    </source>
</reference>